<comment type="similarity">
    <text evidence="1">Belongs to the short-chain dehydrogenases/reductases (SDR) family.</text>
</comment>
<dbReference type="PANTHER" id="PTHR42760:SF78">
    <property type="entry name" value="3-OXOACYL-[ACYL-CARRIER-PROTEIN] REDUCTASE [NADH]"/>
    <property type="match status" value="1"/>
</dbReference>
<evidence type="ECO:0000256" key="1">
    <source>
        <dbReference type="ARBA" id="ARBA00006484"/>
    </source>
</evidence>
<evidence type="ECO:0000313" key="3">
    <source>
        <dbReference type="Proteomes" id="UP000523955"/>
    </source>
</evidence>
<dbReference type="InterPro" id="IPR002347">
    <property type="entry name" value="SDR_fam"/>
</dbReference>
<dbReference type="Gene3D" id="3.40.50.720">
    <property type="entry name" value="NAD(P)-binding Rossmann-like Domain"/>
    <property type="match status" value="1"/>
</dbReference>
<comment type="caution">
    <text evidence="2">The sequence shown here is derived from an EMBL/GenBank/DDBJ whole genome shotgun (WGS) entry which is preliminary data.</text>
</comment>
<dbReference type="RefSeq" id="WP_185252504.1">
    <property type="nucleotide sequence ID" value="NZ_JACKXE010000001.1"/>
</dbReference>
<dbReference type="EMBL" id="JACKXE010000001">
    <property type="protein sequence ID" value="MBB6627332.1"/>
    <property type="molecule type" value="Genomic_DNA"/>
</dbReference>
<dbReference type="Pfam" id="PF13561">
    <property type="entry name" value="adh_short_C2"/>
    <property type="match status" value="1"/>
</dbReference>
<proteinExistence type="inferred from homology"/>
<dbReference type="PANTHER" id="PTHR42760">
    <property type="entry name" value="SHORT-CHAIN DEHYDROGENASES/REDUCTASES FAMILY MEMBER"/>
    <property type="match status" value="1"/>
</dbReference>
<evidence type="ECO:0000313" key="2">
    <source>
        <dbReference type="EMBL" id="MBB6627332.1"/>
    </source>
</evidence>
<dbReference type="SUPFAM" id="SSF51735">
    <property type="entry name" value="NAD(P)-binding Rossmann-fold domains"/>
    <property type="match status" value="1"/>
</dbReference>
<dbReference type="CDD" id="cd05233">
    <property type="entry name" value="SDR_c"/>
    <property type="match status" value="1"/>
</dbReference>
<reference evidence="2 3" key="1">
    <citation type="submission" date="2020-08" db="EMBL/GenBank/DDBJ databases">
        <authorList>
            <person name="Seo M.-J."/>
        </authorList>
    </citation>
    <scope>NUCLEOTIDE SEQUENCE [LARGE SCALE GENOMIC DNA]</scope>
    <source>
        <strain evidence="2 3">KIGAM211</strain>
    </source>
</reference>
<organism evidence="2 3">
    <name type="scientific">Nocardioides luti</name>
    <dbReference type="NCBI Taxonomy" id="2761101"/>
    <lineage>
        <taxon>Bacteria</taxon>
        <taxon>Bacillati</taxon>
        <taxon>Actinomycetota</taxon>
        <taxon>Actinomycetes</taxon>
        <taxon>Propionibacteriales</taxon>
        <taxon>Nocardioidaceae</taxon>
        <taxon>Nocardioides</taxon>
    </lineage>
</organism>
<dbReference type="InterPro" id="IPR036291">
    <property type="entry name" value="NAD(P)-bd_dom_sf"/>
</dbReference>
<gene>
    <name evidence="2" type="ORF">H5V45_08365</name>
</gene>
<protein>
    <submittedName>
        <fullName evidence="2">SDR family oxidoreductase</fullName>
    </submittedName>
</protein>
<accession>A0A7X0RFM6</accession>
<dbReference type="Proteomes" id="UP000523955">
    <property type="component" value="Unassembled WGS sequence"/>
</dbReference>
<keyword evidence="3" id="KW-1185">Reference proteome</keyword>
<dbReference type="AlphaFoldDB" id="A0A7X0RFM6"/>
<dbReference type="InterPro" id="IPR020904">
    <property type="entry name" value="Sc_DH/Rdtase_CS"/>
</dbReference>
<dbReference type="GO" id="GO:0016616">
    <property type="term" value="F:oxidoreductase activity, acting on the CH-OH group of donors, NAD or NADP as acceptor"/>
    <property type="evidence" value="ECO:0007669"/>
    <property type="project" value="TreeGrafter"/>
</dbReference>
<sequence length="278" mass="28742">MTHRAVDPDRPAEPSSRGVLVTGASRGVGAAVAACFAERGDRVVVHYNAARERAEEVLAGLHGEGHLAFAADLSDPEATRALADRAAEHLGRVDVLVNNAALFLDPAQGRGRRGDHRITDVGYDEWVAAWQTTLATNLMGPANLTFCVARAMMATPPAEGVPVGRVVNVGSRGAYRGEPHVPAYGASKAALHAFGQSMAVALAPHGIGVVSIAPGFIATDMAAQLLDGPEGDAIRAQSPFDRVATPEEVAGAVLALAEPGAEWASGAVLDFNGASHLR</sequence>
<dbReference type="PROSITE" id="PS00061">
    <property type="entry name" value="ADH_SHORT"/>
    <property type="match status" value="1"/>
</dbReference>
<dbReference type="PRINTS" id="PR00081">
    <property type="entry name" value="GDHRDH"/>
</dbReference>
<dbReference type="PRINTS" id="PR00080">
    <property type="entry name" value="SDRFAMILY"/>
</dbReference>
<name>A0A7X0RFM6_9ACTN</name>